<evidence type="ECO:0000259" key="2">
    <source>
        <dbReference type="PROSITE" id="PS50968"/>
    </source>
</evidence>
<comment type="caution">
    <text evidence="3">The sequence shown here is derived from an EMBL/GenBank/DDBJ whole genome shotgun (WGS) entry which is preliminary data.</text>
</comment>
<dbReference type="EMBL" id="JBEPSH010000009">
    <property type="protein sequence ID" value="MET4579272.1"/>
    <property type="molecule type" value="Genomic_DNA"/>
</dbReference>
<dbReference type="Proteomes" id="UP001549320">
    <property type="component" value="Unassembled WGS sequence"/>
</dbReference>
<dbReference type="PROSITE" id="PS50968">
    <property type="entry name" value="BIOTINYL_LIPOYL"/>
    <property type="match status" value="1"/>
</dbReference>
<proteinExistence type="predicted"/>
<accession>A0ABV2QE00</accession>
<organism evidence="3 4">
    <name type="scientific">Ottowia thiooxydans</name>
    <dbReference type="NCBI Taxonomy" id="219182"/>
    <lineage>
        <taxon>Bacteria</taxon>
        <taxon>Pseudomonadati</taxon>
        <taxon>Pseudomonadota</taxon>
        <taxon>Betaproteobacteria</taxon>
        <taxon>Burkholderiales</taxon>
        <taxon>Comamonadaceae</taxon>
        <taxon>Ottowia</taxon>
    </lineage>
</organism>
<dbReference type="InterPro" id="IPR050709">
    <property type="entry name" value="Biotin_Carboxyl_Carrier/Decarb"/>
</dbReference>
<dbReference type="SUPFAM" id="SSF51230">
    <property type="entry name" value="Single hybrid motif"/>
    <property type="match status" value="1"/>
</dbReference>
<sequence length="73" mass="7702">MATETICSEVTGSVWKIGAAVGASVEAEDTIMVLESMKMEIPVLAPESGKIIQILVTEGQAIKEGQELAIIEI</sequence>
<dbReference type="NCBIfam" id="NF004547">
    <property type="entry name" value="PRK05889.1"/>
    <property type="match status" value="1"/>
</dbReference>
<evidence type="ECO:0000313" key="3">
    <source>
        <dbReference type="EMBL" id="MET4579272.1"/>
    </source>
</evidence>
<keyword evidence="1" id="KW-0092">Biotin</keyword>
<dbReference type="Gene3D" id="2.40.50.100">
    <property type="match status" value="1"/>
</dbReference>
<reference evidence="3 4" key="1">
    <citation type="submission" date="2024-06" db="EMBL/GenBank/DDBJ databases">
        <title>Sorghum-associated microbial communities from plants grown in Nebraska, USA.</title>
        <authorList>
            <person name="Schachtman D."/>
        </authorList>
    </citation>
    <scope>NUCLEOTIDE SEQUENCE [LARGE SCALE GENOMIC DNA]</scope>
    <source>
        <strain evidence="3 4">2709</strain>
    </source>
</reference>
<feature type="domain" description="Lipoyl-binding" evidence="2">
    <location>
        <begin position="1"/>
        <end position="72"/>
    </location>
</feature>
<keyword evidence="4" id="KW-1185">Reference proteome</keyword>
<gene>
    <name evidence="3" type="ORF">ABIE13_004400</name>
</gene>
<dbReference type="RefSeq" id="WP_354447225.1">
    <property type="nucleotide sequence ID" value="NZ_JBEPSH010000009.1"/>
</dbReference>
<name>A0ABV2QE00_9BURK</name>
<dbReference type="InterPro" id="IPR000089">
    <property type="entry name" value="Biotin_lipoyl"/>
</dbReference>
<protein>
    <submittedName>
        <fullName evidence="3">Acetyl-CoA carboxylase biotin carboxyl carrier protein</fullName>
    </submittedName>
</protein>
<dbReference type="PANTHER" id="PTHR45266">
    <property type="entry name" value="OXALOACETATE DECARBOXYLASE ALPHA CHAIN"/>
    <property type="match status" value="1"/>
</dbReference>
<evidence type="ECO:0000256" key="1">
    <source>
        <dbReference type="ARBA" id="ARBA00023267"/>
    </source>
</evidence>
<evidence type="ECO:0000313" key="4">
    <source>
        <dbReference type="Proteomes" id="UP001549320"/>
    </source>
</evidence>
<dbReference type="CDD" id="cd06850">
    <property type="entry name" value="biotinyl_domain"/>
    <property type="match status" value="1"/>
</dbReference>
<dbReference type="PANTHER" id="PTHR45266:SF3">
    <property type="entry name" value="OXALOACETATE DECARBOXYLASE ALPHA CHAIN"/>
    <property type="match status" value="1"/>
</dbReference>
<dbReference type="Pfam" id="PF00364">
    <property type="entry name" value="Biotin_lipoyl"/>
    <property type="match status" value="1"/>
</dbReference>
<dbReference type="InterPro" id="IPR011053">
    <property type="entry name" value="Single_hybrid_motif"/>
</dbReference>